<evidence type="ECO:0000313" key="3">
    <source>
        <dbReference type="Proteomes" id="UP000585507"/>
    </source>
</evidence>
<protein>
    <submittedName>
        <fullName evidence="2">Uncharacterized protein</fullName>
    </submittedName>
</protein>
<feature type="signal peptide" evidence="1">
    <location>
        <begin position="1"/>
        <end position="22"/>
    </location>
</feature>
<reference evidence="2 3" key="1">
    <citation type="submission" date="2020-08" db="EMBL/GenBank/DDBJ databases">
        <title>Genomic Encyclopedia of Type Strains, Phase IV (KMG-V): Genome sequencing to study the core and pangenomes of soil and plant-associated prokaryotes.</title>
        <authorList>
            <person name="Whitman W."/>
        </authorList>
    </citation>
    <scope>NUCLEOTIDE SEQUENCE [LARGE SCALE GENOMIC DNA]</scope>
    <source>
        <strain evidence="2 3">SEMIA 4084</strain>
    </source>
</reference>
<keyword evidence="3" id="KW-1185">Reference proteome</keyword>
<comment type="caution">
    <text evidence="2">The sequence shown here is derived from an EMBL/GenBank/DDBJ whole genome shotgun (WGS) entry which is preliminary data.</text>
</comment>
<gene>
    <name evidence="2" type="ORF">GGD55_001749</name>
</gene>
<dbReference type="Proteomes" id="UP000585507">
    <property type="component" value="Unassembled WGS sequence"/>
</dbReference>
<sequence length="101" mass="11099">MRPEFIAVAAAIVLATATTGFAGDNAPYAGIWDCEVSTFTFTKDTYDSGEGPMPQKVEKEEGNYILSFSDGYQIGLSSVTDTTMQWFSMQTGDQFECKRVK</sequence>
<evidence type="ECO:0000256" key="1">
    <source>
        <dbReference type="SAM" id="SignalP"/>
    </source>
</evidence>
<evidence type="ECO:0000313" key="2">
    <source>
        <dbReference type="EMBL" id="MBB5535066.1"/>
    </source>
</evidence>
<keyword evidence="1" id="KW-0732">Signal</keyword>
<organism evidence="2 3">
    <name type="scientific">Rhizobium giardinii</name>
    <dbReference type="NCBI Taxonomy" id="56731"/>
    <lineage>
        <taxon>Bacteria</taxon>
        <taxon>Pseudomonadati</taxon>
        <taxon>Pseudomonadota</taxon>
        <taxon>Alphaproteobacteria</taxon>
        <taxon>Hyphomicrobiales</taxon>
        <taxon>Rhizobiaceae</taxon>
        <taxon>Rhizobium/Agrobacterium group</taxon>
        <taxon>Rhizobium</taxon>
    </lineage>
</organism>
<dbReference type="RefSeq" id="WP_018324359.1">
    <property type="nucleotide sequence ID" value="NZ_JACHBK010000003.1"/>
</dbReference>
<dbReference type="EMBL" id="JACHBK010000003">
    <property type="protein sequence ID" value="MBB5535066.1"/>
    <property type="molecule type" value="Genomic_DNA"/>
</dbReference>
<name>A0A7W8U916_9HYPH</name>
<proteinExistence type="predicted"/>
<dbReference type="AlphaFoldDB" id="A0A7W8U916"/>
<accession>A0A7W8U916</accession>
<feature type="chain" id="PRO_5031366936" evidence="1">
    <location>
        <begin position="23"/>
        <end position="101"/>
    </location>
</feature>